<dbReference type="AlphaFoldDB" id="A0A0D1XCP5"/>
<evidence type="ECO:0000256" key="2">
    <source>
        <dbReference type="ARBA" id="ARBA00023002"/>
    </source>
</evidence>
<dbReference type="PRINTS" id="PR00080">
    <property type="entry name" value="SDRFAMILY"/>
</dbReference>
<name>A0A0D1XCP5_ANEMI</name>
<dbReference type="Pfam" id="PF00106">
    <property type="entry name" value="adh_short"/>
    <property type="match status" value="1"/>
</dbReference>
<dbReference type="EMBL" id="FNED01000001">
    <property type="protein sequence ID" value="SDI10390.1"/>
    <property type="molecule type" value="Genomic_DNA"/>
</dbReference>
<evidence type="ECO:0000256" key="3">
    <source>
        <dbReference type="RuleBase" id="RU000363"/>
    </source>
</evidence>
<dbReference type="OrthoDB" id="9793345at2"/>
<dbReference type="PANTHER" id="PTHR44196">
    <property type="entry name" value="DEHYDROGENASE/REDUCTASE SDR FAMILY MEMBER 7B"/>
    <property type="match status" value="1"/>
</dbReference>
<comment type="similarity">
    <text evidence="1 3">Belongs to the short-chain dehydrogenases/reductases (SDR) family.</text>
</comment>
<evidence type="ECO:0000313" key="7">
    <source>
        <dbReference type="Proteomes" id="UP000182836"/>
    </source>
</evidence>
<keyword evidence="6" id="KW-1185">Reference proteome</keyword>
<dbReference type="PANTHER" id="PTHR44196:SF1">
    <property type="entry name" value="DEHYDROGENASE_REDUCTASE SDR FAMILY MEMBER 7B"/>
    <property type="match status" value="1"/>
</dbReference>
<reference evidence="5 7" key="2">
    <citation type="submission" date="2016-10" db="EMBL/GenBank/DDBJ databases">
        <authorList>
            <person name="de Groot N.N."/>
        </authorList>
    </citation>
    <scope>NUCLEOTIDE SEQUENCE [LARGE SCALE GENOMIC DNA]</scope>
    <source>
        <strain evidence="5 7">DSM 2895</strain>
    </source>
</reference>
<dbReference type="RefSeq" id="WP_043068190.1">
    <property type="nucleotide sequence ID" value="NZ_BJOA01000005.1"/>
</dbReference>
<dbReference type="FunFam" id="3.40.50.720:FF:000047">
    <property type="entry name" value="NADP-dependent L-serine/L-allo-threonine dehydrogenase"/>
    <property type="match status" value="1"/>
</dbReference>
<dbReference type="InterPro" id="IPR020904">
    <property type="entry name" value="Sc_DH/Rdtase_CS"/>
</dbReference>
<evidence type="ECO:0000313" key="4">
    <source>
        <dbReference type="EMBL" id="KON98263.1"/>
    </source>
</evidence>
<dbReference type="GO" id="GO:0016020">
    <property type="term" value="C:membrane"/>
    <property type="evidence" value="ECO:0007669"/>
    <property type="project" value="TreeGrafter"/>
</dbReference>
<dbReference type="PROSITE" id="PS00061">
    <property type="entry name" value="ADH_SHORT"/>
    <property type="match status" value="1"/>
</dbReference>
<reference evidence="4 6" key="1">
    <citation type="submission" date="2015-07" db="EMBL/GenBank/DDBJ databases">
        <title>Fjat-14205 dsm 2895.</title>
        <authorList>
            <person name="Liu B."/>
            <person name="Wang J."/>
            <person name="Zhu Y."/>
            <person name="Liu G."/>
            <person name="Chen Q."/>
            <person name="Chen Z."/>
            <person name="Lan J."/>
            <person name="Che J."/>
            <person name="Ge C."/>
            <person name="Shi H."/>
            <person name="Pan Z."/>
            <person name="Liu X."/>
        </authorList>
    </citation>
    <scope>NUCLEOTIDE SEQUENCE [LARGE SCALE GENOMIC DNA]</scope>
    <source>
        <strain evidence="4 6">DSM 2895</strain>
    </source>
</reference>
<sequence length="262" mass="28815">MKELQDKIIAITGASSGIGRACALLAARLGATPILLARSEDSLRTIVEEIKHETPNTGFYSLDVTNMKQIVDVVENIHTQYGRIDIWVNNAGYGVFSSFTDTTLEDIQDMMDVNYLGTVRCTKAILPYMLERKHGHIVNVASVAGKLATPKSSGYAASKFAVIGFTQSLRQELKDSGISVSAVNPGPVRTPFFNRADPTGSYQRSVEKFMVTPESVAQAILHTVHTRQGDVTIPRYMRAGAVLSHLFPRFFEQVIAPRLNKK</sequence>
<dbReference type="SUPFAM" id="SSF51735">
    <property type="entry name" value="NAD(P)-binding Rossmann-fold domains"/>
    <property type="match status" value="1"/>
</dbReference>
<dbReference type="EMBL" id="LGUG01000004">
    <property type="protein sequence ID" value="KON98263.1"/>
    <property type="molecule type" value="Genomic_DNA"/>
</dbReference>
<dbReference type="Proteomes" id="UP000037269">
    <property type="component" value="Unassembled WGS sequence"/>
</dbReference>
<accession>A0A0D1XCP5</accession>
<dbReference type="GO" id="GO:0016616">
    <property type="term" value="F:oxidoreductase activity, acting on the CH-OH group of donors, NAD or NADP as acceptor"/>
    <property type="evidence" value="ECO:0007669"/>
    <property type="project" value="UniProtKB-ARBA"/>
</dbReference>
<keyword evidence="2" id="KW-0560">Oxidoreductase</keyword>
<dbReference type="InterPro" id="IPR002347">
    <property type="entry name" value="SDR_fam"/>
</dbReference>
<dbReference type="PIRSF" id="PIRSF000126">
    <property type="entry name" value="11-beta-HSD1"/>
    <property type="match status" value="1"/>
</dbReference>
<organism evidence="4 6">
    <name type="scientific">Aneurinibacillus migulanus</name>
    <name type="common">Bacillus migulanus</name>
    <dbReference type="NCBI Taxonomy" id="47500"/>
    <lineage>
        <taxon>Bacteria</taxon>
        <taxon>Bacillati</taxon>
        <taxon>Bacillota</taxon>
        <taxon>Bacilli</taxon>
        <taxon>Bacillales</taxon>
        <taxon>Paenibacillaceae</taxon>
        <taxon>Aneurinibacillus group</taxon>
        <taxon>Aneurinibacillus</taxon>
    </lineage>
</organism>
<gene>
    <name evidence="4" type="ORF">AF333_25355</name>
    <name evidence="5" type="ORF">SAMN04487909_101559</name>
</gene>
<proteinExistence type="inferred from homology"/>
<dbReference type="Proteomes" id="UP000182836">
    <property type="component" value="Unassembled WGS sequence"/>
</dbReference>
<dbReference type="STRING" id="47500.AF333_25355"/>
<protein>
    <submittedName>
        <fullName evidence="4">Oxidoreductase</fullName>
    </submittedName>
</protein>
<dbReference type="GeneID" id="42308454"/>
<evidence type="ECO:0000256" key="1">
    <source>
        <dbReference type="ARBA" id="ARBA00006484"/>
    </source>
</evidence>
<dbReference type="NCBIfam" id="NF004825">
    <property type="entry name" value="PRK06181.1"/>
    <property type="match status" value="1"/>
</dbReference>
<dbReference type="InterPro" id="IPR036291">
    <property type="entry name" value="NAD(P)-bd_dom_sf"/>
</dbReference>
<evidence type="ECO:0000313" key="5">
    <source>
        <dbReference type="EMBL" id="SDI10390.1"/>
    </source>
</evidence>
<dbReference type="PRINTS" id="PR00081">
    <property type="entry name" value="GDHRDH"/>
</dbReference>
<dbReference type="Gene3D" id="3.40.50.720">
    <property type="entry name" value="NAD(P)-binding Rossmann-like Domain"/>
    <property type="match status" value="1"/>
</dbReference>
<evidence type="ECO:0000313" key="6">
    <source>
        <dbReference type="Proteomes" id="UP000037269"/>
    </source>
</evidence>
<dbReference type="PATRIC" id="fig|47500.8.peg.3643"/>